<organism evidence="7 8">
    <name type="scientific">Streptococcus suis</name>
    <dbReference type="NCBI Taxonomy" id="1307"/>
    <lineage>
        <taxon>Bacteria</taxon>
        <taxon>Bacillati</taxon>
        <taxon>Bacillota</taxon>
        <taxon>Bacilli</taxon>
        <taxon>Lactobacillales</taxon>
        <taxon>Streptococcaceae</taxon>
        <taxon>Streptococcus</taxon>
    </lineage>
</organism>
<keyword evidence="2 5" id="KW-0812">Transmembrane</keyword>
<keyword evidence="3 5" id="KW-1133">Transmembrane helix</keyword>
<dbReference type="SUPFAM" id="SSF90123">
    <property type="entry name" value="ABC transporter transmembrane region"/>
    <property type="match status" value="1"/>
</dbReference>
<dbReference type="EMBL" id="FILL01000003">
    <property type="protein sequence ID" value="CYX27412.1"/>
    <property type="molecule type" value="Genomic_DNA"/>
</dbReference>
<dbReference type="EMBL" id="FIGH01000004">
    <property type="protein sequence ID" value="CYU54855.1"/>
    <property type="molecule type" value="Genomic_DNA"/>
</dbReference>
<accession>A0A0Z8TXT2</accession>
<evidence type="ECO:0008006" key="10">
    <source>
        <dbReference type="Google" id="ProtNLM"/>
    </source>
</evidence>
<sequence>MFHYLKKCRSEFFIYSLVSVVYALILAATGFVYARVSESALSGSQQVFLTSSLIAVGFFICDIYFDYLPRYLKFKLSFLSVFDEKVEL</sequence>
<evidence type="ECO:0000313" key="9">
    <source>
        <dbReference type="Proteomes" id="UP000074664"/>
    </source>
</evidence>
<evidence type="ECO:0000313" key="8">
    <source>
        <dbReference type="Proteomes" id="UP000072353"/>
    </source>
</evidence>
<comment type="subcellular location">
    <subcellularLocation>
        <location evidence="1">Cell membrane</location>
        <topology evidence="1">Multi-pass membrane protein</topology>
    </subcellularLocation>
</comment>
<dbReference type="GO" id="GO:0005524">
    <property type="term" value="F:ATP binding"/>
    <property type="evidence" value="ECO:0007669"/>
    <property type="project" value="InterPro"/>
</dbReference>
<dbReference type="RefSeq" id="WP_044677454.1">
    <property type="nucleotide sequence ID" value="NZ_CECY01000022.1"/>
</dbReference>
<comment type="caution">
    <text evidence="7">The sequence shown here is derived from an EMBL/GenBank/DDBJ whole genome shotgun (WGS) entry which is preliminary data.</text>
</comment>
<protein>
    <recommendedName>
        <fullName evidence="10">ABC transporter permease</fullName>
    </recommendedName>
</protein>
<evidence type="ECO:0000256" key="1">
    <source>
        <dbReference type="ARBA" id="ARBA00004651"/>
    </source>
</evidence>
<evidence type="ECO:0000256" key="5">
    <source>
        <dbReference type="SAM" id="Phobius"/>
    </source>
</evidence>
<proteinExistence type="predicted"/>
<dbReference type="InterPro" id="IPR036640">
    <property type="entry name" value="ABC1_TM_sf"/>
</dbReference>
<evidence type="ECO:0000256" key="2">
    <source>
        <dbReference type="ARBA" id="ARBA00022692"/>
    </source>
</evidence>
<gene>
    <name evidence="6" type="ORF">ERS132392_01153</name>
    <name evidence="7" type="ORF">ERS132521_00420</name>
</gene>
<feature type="transmembrane region" description="Helical" evidence="5">
    <location>
        <begin position="12"/>
        <end position="34"/>
    </location>
</feature>
<evidence type="ECO:0000256" key="3">
    <source>
        <dbReference type="ARBA" id="ARBA00022989"/>
    </source>
</evidence>
<feature type="transmembrane region" description="Helical" evidence="5">
    <location>
        <begin position="46"/>
        <end position="65"/>
    </location>
</feature>
<dbReference type="Proteomes" id="UP000074664">
    <property type="component" value="Unassembled WGS sequence"/>
</dbReference>
<reference evidence="8 9" key="1">
    <citation type="submission" date="2016-02" db="EMBL/GenBank/DDBJ databases">
        <authorList>
            <consortium name="Pathogen Informatics"/>
        </authorList>
    </citation>
    <scope>NUCLEOTIDE SEQUENCE [LARGE SCALE GENOMIC DNA]</scope>
    <source>
        <strain evidence="6 9">LSS30</strain>
        <strain evidence="7 8">SS975</strain>
    </source>
</reference>
<keyword evidence="4 5" id="KW-0472">Membrane</keyword>
<name>A0A0Z8TXT2_STRSU</name>
<dbReference type="AlphaFoldDB" id="A0A0Z8TXT2"/>
<evidence type="ECO:0000256" key="4">
    <source>
        <dbReference type="ARBA" id="ARBA00023136"/>
    </source>
</evidence>
<dbReference type="Proteomes" id="UP000072353">
    <property type="component" value="Unassembled WGS sequence"/>
</dbReference>
<dbReference type="GO" id="GO:0005886">
    <property type="term" value="C:plasma membrane"/>
    <property type="evidence" value="ECO:0007669"/>
    <property type="project" value="UniProtKB-SubCell"/>
</dbReference>
<evidence type="ECO:0000313" key="6">
    <source>
        <dbReference type="EMBL" id="CYU54855.1"/>
    </source>
</evidence>
<evidence type="ECO:0000313" key="7">
    <source>
        <dbReference type="EMBL" id="CYX27412.1"/>
    </source>
</evidence>